<dbReference type="InterPro" id="IPR050749">
    <property type="entry name" value="Glycosyl_Hydrolase_47"/>
</dbReference>
<keyword evidence="4" id="KW-0732">Signal</keyword>
<evidence type="ECO:0000256" key="11">
    <source>
        <dbReference type="PIRSR" id="PIRSR601382-1"/>
    </source>
</evidence>
<dbReference type="PANTHER" id="PTHR11742">
    <property type="entry name" value="MANNOSYL-OLIGOSACCHARIDE ALPHA-1,2-MANNOSIDASE-RELATED"/>
    <property type="match status" value="1"/>
</dbReference>
<reference evidence="14" key="1">
    <citation type="submission" date="2023-08" db="EMBL/GenBank/DDBJ databases">
        <title>Black Yeasts Isolated from many extreme environments.</title>
        <authorList>
            <person name="Coleine C."/>
            <person name="Stajich J.E."/>
            <person name="Selbmann L."/>
        </authorList>
    </citation>
    <scope>NUCLEOTIDE SEQUENCE</scope>
    <source>
        <strain evidence="14">CCFEE 5401</strain>
    </source>
</reference>
<dbReference type="GO" id="GO:0016020">
    <property type="term" value="C:membrane"/>
    <property type="evidence" value="ECO:0007669"/>
    <property type="project" value="InterPro"/>
</dbReference>
<dbReference type="GO" id="GO:0005509">
    <property type="term" value="F:calcium ion binding"/>
    <property type="evidence" value="ECO:0007669"/>
    <property type="project" value="InterPro"/>
</dbReference>
<evidence type="ECO:0000256" key="5">
    <source>
        <dbReference type="ARBA" id="ARBA00022801"/>
    </source>
</evidence>
<dbReference type="GO" id="GO:0005783">
    <property type="term" value="C:endoplasmic reticulum"/>
    <property type="evidence" value="ECO:0007669"/>
    <property type="project" value="TreeGrafter"/>
</dbReference>
<protein>
    <recommendedName>
        <fullName evidence="13">alpha-1,2-Mannosidase</fullName>
        <ecNumber evidence="13">3.2.1.-</ecNumber>
    </recommendedName>
</protein>
<evidence type="ECO:0000256" key="4">
    <source>
        <dbReference type="ARBA" id="ARBA00022729"/>
    </source>
</evidence>
<dbReference type="GO" id="GO:0005975">
    <property type="term" value="P:carbohydrate metabolic process"/>
    <property type="evidence" value="ECO:0007669"/>
    <property type="project" value="InterPro"/>
</dbReference>
<evidence type="ECO:0000256" key="2">
    <source>
        <dbReference type="ARBA" id="ARBA00004922"/>
    </source>
</evidence>
<dbReference type="PRINTS" id="PR00747">
    <property type="entry name" value="GLYHDRLASE47"/>
</dbReference>
<dbReference type="Proteomes" id="UP001310890">
    <property type="component" value="Unassembled WGS sequence"/>
</dbReference>
<dbReference type="Pfam" id="PF01532">
    <property type="entry name" value="Glyco_hydro_47"/>
    <property type="match status" value="1"/>
</dbReference>
<dbReference type="PANTHER" id="PTHR11742:SF101">
    <property type="entry name" value="MANNOSYL-OLIGOSACCHARIDE ALPHA-1,2-MANNOSIDASE 1B"/>
    <property type="match status" value="1"/>
</dbReference>
<comment type="similarity">
    <text evidence="3 13">Belongs to the glycosyl hydrolase 47 family.</text>
</comment>
<dbReference type="EMBL" id="JAVRRL010000037">
    <property type="protein sequence ID" value="KAK5111684.1"/>
    <property type="molecule type" value="Genomic_DNA"/>
</dbReference>
<evidence type="ECO:0000256" key="8">
    <source>
        <dbReference type="ARBA" id="ARBA00023295"/>
    </source>
</evidence>
<evidence type="ECO:0000256" key="9">
    <source>
        <dbReference type="ARBA" id="ARBA00047669"/>
    </source>
</evidence>
<dbReference type="GO" id="GO:0036503">
    <property type="term" value="P:ERAD pathway"/>
    <property type="evidence" value="ECO:0007669"/>
    <property type="project" value="UniProtKB-ARBA"/>
</dbReference>
<proteinExistence type="inferred from homology"/>
<evidence type="ECO:0000256" key="1">
    <source>
        <dbReference type="ARBA" id="ARBA00001913"/>
    </source>
</evidence>
<evidence type="ECO:0000313" key="14">
    <source>
        <dbReference type="EMBL" id="KAK5111684.1"/>
    </source>
</evidence>
<comment type="catalytic activity">
    <reaction evidence="10">
        <text>N(4)-(alpha-D-Man-(1-&gt;2)-alpha-D-Man-(1-&gt;2)-alpha-D-Man-(1-&gt;3)-[alpha-D-Man-(1-&gt;2)-alpha-D-Man-(1-&gt;3)-[alpha-D-Man-(1-&gt;2)-alpha-D-Man-(1-&gt;6)]-alpha-D-Man-(1-&gt;6)]-beta-D-Man-(1-&gt;4)-beta-D-GlcNAc-(1-&gt;4)-beta-D-GlcNAc)-L-asparaginyl-[protein] (N-glucan mannose isomer 9A1,2,3B1,2,3) + 4 H2O = N(4)-(alpha-D-Man-(1-&gt;3)-[alpha-D-Man-(1-&gt;3)-[alpha-D-Man-(1-&gt;6)]-alpha-D-Man-(1-&gt;6)]-beta-D-Man-(1-&gt;4)-beta-D-GlcNAc-(1-&gt;4)-beta-D-GlcNAc)-L-asparaginyl-[protein] (N-glucan mannose isomer 5A1,2) + 4 beta-D-mannose</text>
        <dbReference type="Rhea" id="RHEA:56008"/>
        <dbReference type="Rhea" id="RHEA-COMP:14356"/>
        <dbReference type="Rhea" id="RHEA-COMP:14367"/>
        <dbReference type="ChEBI" id="CHEBI:15377"/>
        <dbReference type="ChEBI" id="CHEBI:28563"/>
        <dbReference type="ChEBI" id="CHEBI:59087"/>
        <dbReference type="ChEBI" id="CHEBI:139493"/>
        <dbReference type="EC" id="3.2.1.113"/>
    </reaction>
</comment>
<feature type="active site" description="Proton donor" evidence="11">
    <location>
        <position position="65"/>
    </location>
</feature>
<feature type="active site" evidence="11">
    <location>
        <position position="362"/>
    </location>
</feature>
<gene>
    <name evidence="14" type="ORF">LTR62_004790</name>
</gene>
<evidence type="ECO:0000256" key="10">
    <source>
        <dbReference type="ARBA" id="ARBA00048605"/>
    </source>
</evidence>
<comment type="pathway">
    <text evidence="2">Protein modification; protein glycosylation.</text>
</comment>
<sequence>MGHDSLHPVTNTCDDDFGGWGATAVDALTTAILFEKEDVVKQILTFISELDFTQVAGGSSVQLFEVVIRHLGSMISAHDLLNPSGGSPFSHLVTKDKLLRESLYKQMVSLGGALTCGFSTPSGIPRNWVDPTLCTTDSGHSNTVAGVGSNILEFARLSELTGHGMYVTLARRAEQFLINPHPVDKMPWPGILGSFVKVADGTLMDMKASWGSLADSFYEYLLKAYIYDSVVYEPYLERWKVAVDSTIRYIASHPYGRPEQTLLPYWEGTNLFNVMDSLSWFAGGNFILGGMVTGNQTVLDFGLSIADTGGAMYAMTTTGLGAEFVVWTDDCNTAFAEQYHLSPCNGSNSVQVSGPEFKLRPEVIESWYYAYRATGNPKYQDWAWSAFLALERVCRTESGYSAISDVNAVDGGEKLDKMESFLFAELLKYLWLLHLPDKDANFHVQDSRTGRRNTWVLNTEAHLFKVAGVPV</sequence>
<dbReference type="InterPro" id="IPR012341">
    <property type="entry name" value="6hp_glycosidase-like_sf"/>
</dbReference>
<dbReference type="InterPro" id="IPR036026">
    <property type="entry name" value="Seven-hairpin_glycosidases"/>
</dbReference>
<evidence type="ECO:0000313" key="15">
    <source>
        <dbReference type="Proteomes" id="UP001310890"/>
    </source>
</evidence>
<comment type="cofactor">
    <cofactor evidence="1 12">
        <name>Ca(2+)</name>
        <dbReference type="ChEBI" id="CHEBI:29108"/>
    </cofactor>
</comment>
<name>A0AAN7TLK8_9PEZI</name>
<organism evidence="14 15">
    <name type="scientific">Meristemomyces frigidus</name>
    <dbReference type="NCBI Taxonomy" id="1508187"/>
    <lineage>
        <taxon>Eukaryota</taxon>
        <taxon>Fungi</taxon>
        <taxon>Dikarya</taxon>
        <taxon>Ascomycota</taxon>
        <taxon>Pezizomycotina</taxon>
        <taxon>Dothideomycetes</taxon>
        <taxon>Dothideomycetidae</taxon>
        <taxon>Mycosphaerellales</taxon>
        <taxon>Teratosphaeriaceae</taxon>
        <taxon>Meristemomyces</taxon>
    </lineage>
</organism>
<evidence type="ECO:0000256" key="7">
    <source>
        <dbReference type="ARBA" id="ARBA00023180"/>
    </source>
</evidence>
<evidence type="ECO:0000256" key="6">
    <source>
        <dbReference type="ARBA" id="ARBA00023157"/>
    </source>
</evidence>
<dbReference type="InterPro" id="IPR001382">
    <property type="entry name" value="Glyco_hydro_47"/>
</dbReference>
<keyword evidence="6" id="KW-1015">Disulfide bond</keyword>
<keyword evidence="7" id="KW-0325">Glycoprotein</keyword>
<evidence type="ECO:0000256" key="3">
    <source>
        <dbReference type="ARBA" id="ARBA00007658"/>
    </source>
</evidence>
<dbReference type="SUPFAM" id="SSF48225">
    <property type="entry name" value="Seven-hairpin glycosidases"/>
    <property type="match status" value="1"/>
</dbReference>
<keyword evidence="8 13" id="KW-0326">Glycosidase</keyword>
<comment type="caution">
    <text evidence="14">The sequence shown here is derived from an EMBL/GenBank/DDBJ whole genome shotgun (WGS) entry which is preliminary data.</text>
</comment>
<feature type="binding site" evidence="12">
    <location>
        <position position="459"/>
    </location>
    <ligand>
        <name>Ca(2+)</name>
        <dbReference type="ChEBI" id="CHEBI:29108"/>
    </ligand>
</feature>
<dbReference type="AlphaFoldDB" id="A0AAN7TLK8"/>
<evidence type="ECO:0000256" key="12">
    <source>
        <dbReference type="PIRSR" id="PIRSR601382-2"/>
    </source>
</evidence>
<dbReference type="Gene3D" id="1.50.10.10">
    <property type="match status" value="1"/>
</dbReference>
<feature type="active site" evidence="11">
    <location>
        <position position="215"/>
    </location>
</feature>
<keyword evidence="5 13" id="KW-0378">Hydrolase</keyword>
<evidence type="ECO:0000256" key="13">
    <source>
        <dbReference type="RuleBase" id="RU361193"/>
    </source>
</evidence>
<dbReference type="EC" id="3.2.1.-" evidence="13"/>
<comment type="catalytic activity">
    <reaction evidence="9">
        <text>N(4)-(alpha-D-Man-(1-&gt;2)-alpha-D-Man-(1-&gt;2)-alpha-D-Man-(1-&gt;3)-[alpha-D-Man-(1-&gt;3)-[alpha-D-Man-(1-&gt;2)-alpha-D-Man-(1-&gt;6)]-alpha-D-Man-(1-&gt;6)]-beta-D-Man-(1-&gt;4)-beta-D-GlcNAc-(1-&gt;4)-beta-D-GlcNAc)-L-asparaginyl-[protein] (N-glucan mannose isomer 8A1,2,3B1,3) + 3 H2O = N(4)-(alpha-D-Man-(1-&gt;3)-[alpha-D-Man-(1-&gt;3)-[alpha-D-Man-(1-&gt;6)]-alpha-D-Man-(1-&gt;6)]-beta-D-Man-(1-&gt;4)-beta-D-GlcNAc-(1-&gt;4)-beta-D-GlcNAc)-L-asparaginyl-[protein] (N-glucan mannose isomer 5A1,2) + 3 beta-D-mannose</text>
        <dbReference type="Rhea" id="RHEA:56028"/>
        <dbReference type="Rhea" id="RHEA-COMP:14358"/>
        <dbReference type="Rhea" id="RHEA-COMP:14367"/>
        <dbReference type="ChEBI" id="CHEBI:15377"/>
        <dbReference type="ChEBI" id="CHEBI:28563"/>
        <dbReference type="ChEBI" id="CHEBI:59087"/>
        <dbReference type="ChEBI" id="CHEBI:60628"/>
        <dbReference type="EC" id="3.2.1.113"/>
    </reaction>
</comment>
<accession>A0AAN7TLK8</accession>
<dbReference type="GO" id="GO:0004571">
    <property type="term" value="F:mannosyl-oligosaccharide 1,2-alpha-mannosidase activity"/>
    <property type="evidence" value="ECO:0007669"/>
    <property type="project" value="UniProtKB-EC"/>
</dbReference>
<keyword evidence="12" id="KW-0479">Metal-binding</keyword>
<feature type="active site" description="Proton donor" evidence="11">
    <location>
        <position position="323"/>
    </location>
</feature>
<keyword evidence="12" id="KW-0106">Calcium</keyword>